<dbReference type="GO" id="GO:0030313">
    <property type="term" value="C:cell envelope"/>
    <property type="evidence" value="ECO:0007669"/>
    <property type="project" value="UniProtKB-SubCell"/>
</dbReference>
<gene>
    <name evidence="4" type="ORF">S01H1_08013</name>
</gene>
<feature type="coiled-coil region" evidence="3">
    <location>
        <begin position="188"/>
        <end position="280"/>
    </location>
</feature>
<sequence length="292" mass="32317">MFGASVLFCAVMCTGCSPSREDDLGPAAVVSRGDLRVEVRTVGDLQAARSFSIASEIRSNRAKVVEVVPQGTPVSAGDVIIRFDPTPFQEDIEKFRVERDRAAALLLAAEEEMKLVAEQNKEAQRNAEHTFMLAELDIENVLKGEGPVTLKKREVAEAQGSETLDAARRELADMKALFERGFVTRAELAQAESAVRQAERNYELAKLEHSTEREYMRPANVQRARAAVAEAEKALAQIKQQAESKREKQRALIEKAQTDLEDASRRLALAENELARTVVRSPATGYVVYIET</sequence>
<comment type="subcellular location">
    <subcellularLocation>
        <location evidence="1">Cell envelope</location>
    </subcellularLocation>
</comment>
<reference evidence="4" key="1">
    <citation type="journal article" date="2014" name="Front. Microbiol.">
        <title>High frequency of phylogenetically diverse reductive dehalogenase-homologous genes in deep subseafloor sedimentary metagenomes.</title>
        <authorList>
            <person name="Kawai M."/>
            <person name="Futagami T."/>
            <person name="Toyoda A."/>
            <person name="Takaki Y."/>
            <person name="Nishi S."/>
            <person name="Hori S."/>
            <person name="Arai W."/>
            <person name="Tsubouchi T."/>
            <person name="Morono Y."/>
            <person name="Uchiyama I."/>
            <person name="Ito T."/>
            <person name="Fujiyama A."/>
            <person name="Inagaki F."/>
            <person name="Takami H."/>
        </authorList>
    </citation>
    <scope>NUCLEOTIDE SEQUENCE</scope>
    <source>
        <strain evidence="4">Expedition CK06-06</strain>
    </source>
</reference>
<dbReference type="InterPro" id="IPR050465">
    <property type="entry name" value="UPF0194_transport"/>
</dbReference>
<evidence type="ECO:0000256" key="2">
    <source>
        <dbReference type="ARBA" id="ARBA00023054"/>
    </source>
</evidence>
<feature type="coiled-coil region" evidence="3">
    <location>
        <begin position="92"/>
        <end position="126"/>
    </location>
</feature>
<evidence type="ECO:0008006" key="5">
    <source>
        <dbReference type="Google" id="ProtNLM"/>
    </source>
</evidence>
<evidence type="ECO:0000313" key="4">
    <source>
        <dbReference type="EMBL" id="GAF73198.1"/>
    </source>
</evidence>
<proteinExistence type="predicted"/>
<name>X0RWM8_9ZZZZ</name>
<protein>
    <recommendedName>
        <fullName evidence="5">Membrane fusion protein biotin-lipoyl like domain-containing protein</fullName>
    </recommendedName>
</protein>
<feature type="non-terminal residue" evidence="4">
    <location>
        <position position="292"/>
    </location>
</feature>
<evidence type="ECO:0000256" key="1">
    <source>
        <dbReference type="ARBA" id="ARBA00004196"/>
    </source>
</evidence>
<dbReference type="AlphaFoldDB" id="X0RWM8"/>
<organism evidence="4">
    <name type="scientific">marine sediment metagenome</name>
    <dbReference type="NCBI Taxonomy" id="412755"/>
    <lineage>
        <taxon>unclassified sequences</taxon>
        <taxon>metagenomes</taxon>
        <taxon>ecological metagenomes</taxon>
    </lineage>
</organism>
<evidence type="ECO:0000256" key="3">
    <source>
        <dbReference type="SAM" id="Coils"/>
    </source>
</evidence>
<dbReference type="EMBL" id="BARS01004113">
    <property type="protein sequence ID" value="GAF73198.1"/>
    <property type="molecule type" value="Genomic_DNA"/>
</dbReference>
<keyword evidence="2 3" id="KW-0175">Coiled coil</keyword>
<comment type="caution">
    <text evidence="4">The sequence shown here is derived from an EMBL/GenBank/DDBJ whole genome shotgun (WGS) entry which is preliminary data.</text>
</comment>
<dbReference type="PANTHER" id="PTHR32347">
    <property type="entry name" value="EFFLUX SYSTEM COMPONENT YKNX-RELATED"/>
    <property type="match status" value="1"/>
</dbReference>
<accession>X0RWM8</accession>